<evidence type="ECO:0000259" key="2">
    <source>
        <dbReference type="PROSITE" id="PS50069"/>
    </source>
</evidence>
<feature type="domain" description="Cullin family profile" evidence="2">
    <location>
        <begin position="1"/>
        <end position="37"/>
    </location>
</feature>
<dbReference type="InterPro" id="IPR036317">
    <property type="entry name" value="Cullin_homology_sf"/>
</dbReference>
<evidence type="ECO:0000313" key="3">
    <source>
        <dbReference type="EnsemblPlants" id="TuG1812G0200000782.01.T01.cds238865"/>
    </source>
</evidence>
<accession>A0A8R7TCN1</accession>
<dbReference type="SUPFAM" id="SSF75632">
    <property type="entry name" value="Cullin homology domain"/>
    <property type="match status" value="1"/>
</dbReference>
<dbReference type="Proteomes" id="UP000015106">
    <property type="component" value="Chromosome 2"/>
</dbReference>
<comment type="similarity">
    <text evidence="1">Belongs to the cullin family.</text>
</comment>
<reference evidence="4" key="1">
    <citation type="journal article" date="2013" name="Nature">
        <title>Draft genome of the wheat A-genome progenitor Triticum urartu.</title>
        <authorList>
            <person name="Ling H.Q."/>
            <person name="Zhao S."/>
            <person name="Liu D."/>
            <person name="Wang J."/>
            <person name="Sun H."/>
            <person name="Zhang C."/>
            <person name="Fan H."/>
            <person name="Li D."/>
            <person name="Dong L."/>
            <person name="Tao Y."/>
            <person name="Gao C."/>
            <person name="Wu H."/>
            <person name="Li Y."/>
            <person name="Cui Y."/>
            <person name="Guo X."/>
            <person name="Zheng S."/>
            <person name="Wang B."/>
            <person name="Yu K."/>
            <person name="Liang Q."/>
            <person name="Yang W."/>
            <person name="Lou X."/>
            <person name="Chen J."/>
            <person name="Feng M."/>
            <person name="Jian J."/>
            <person name="Zhang X."/>
            <person name="Luo G."/>
            <person name="Jiang Y."/>
            <person name="Liu J."/>
            <person name="Wang Z."/>
            <person name="Sha Y."/>
            <person name="Zhang B."/>
            <person name="Wu H."/>
            <person name="Tang D."/>
            <person name="Shen Q."/>
            <person name="Xue P."/>
            <person name="Zou S."/>
            <person name="Wang X."/>
            <person name="Liu X."/>
            <person name="Wang F."/>
            <person name="Yang Y."/>
            <person name="An X."/>
            <person name="Dong Z."/>
            <person name="Zhang K."/>
            <person name="Zhang X."/>
            <person name="Luo M.C."/>
            <person name="Dvorak J."/>
            <person name="Tong Y."/>
            <person name="Wang J."/>
            <person name="Yang H."/>
            <person name="Li Z."/>
            <person name="Wang D."/>
            <person name="Zhang A."/>
            <person name="Wang J."/>
        </authorList>
    </citation>
    <scope>NUCLEOTIDE SEQUENCE</scope>
    <source>
        <strain evidence="4">cv. G1812</strain>
    </source>
</reference>
<reference evidence="3" key="3">
    <citation type="submission" date="2022-06" db="UniProtKB">
        <authorList>
            <consortium name="EnsemblPlants"/>
        </authorList>
    </citation>
    <scope>IDENTIFICATION</scope>
</reference>
<keyword evidence="4" id="KW-1185">Reference proteome</keyword>
<dbReference type="Gene3D" id="3.30.230.130">
    <property type="entry name" value="Cullin, Chain C, Domain 2"/>
    <property type="match status" value="1"/>
</dbReference>
<dbReference type="EnsemblPlants" id="TuG1812G0200000782.01.T01">
    <property type="protein sequence ID" value="TuG1812G0200000782.01.T01.cds238865"/>
    <property type="gene ID" value="TuG1812G0200000782.01"/>
</dbReference>
<protein>
    <recommendedName>
        <fullName evidence="2">Cullin family profile domain-containing protein</fullName>
    </recommendedName>
</protein>
<proteinExistence type="inferred from homology"/>
<dbReference type="Gramene" id="TuG1812G0200000782.01.T01">
    <property type="protein sequence ID" value="TuG1812G0200000782.01.T01.cds238865"/>
    <property type="gene ID" value="TuG1812G0200000782.01"/>
</dbReference>
<dbReference type="Pfam" id="PF26557">
    <property type="entry name" value="Cullin_AB"/>
    <property type="match status" value="1"/>
</dbReference>
<dbReference type="GO" id="GO:0006511">
    <property type="term" value="P:ubiquitin-dependent protein catabolic process"/>
    <property type="evidence" value="ECO:0007669"/>
    <property type="project" value="InterPro"/>
</dbReference>
<dbReference type="AlphaFoldDB" id="A0A8R7TCN1"/>
<dbReference type="PROSITE" id="PS50069">
    <property type="entry name" value="CULLIN_2"/>
    <property type="match status" value="1"/>
</dbReference>
<dbReference type="InterPro" id="IPR059120">
    <property type="entry name" value="Cullin-like_AB"/>
</dbReference>
<evidence type="ECO:0000313" key="4">
    <source>
        <dbReference type="Proteomes" id="UP000015106"/>
    </source>
</evidence>
<organism evidence="3 4">
    <name type="scientific">Triticum urartu</name>
    <name type="common">Red wild einkorn</name>
    <name type="synonym">Crithodium urartu</name>
    <dbReference type="NCBI Taxonomy" id="4572"/>
    <lineage>
        <taxon>Eukaryota</taxon>
        <taxon>Viridiplantae</taxon>
        <taxon>Streptophyta</taxon>
        <taxon>Embryophyta</taxon>
        <taxon>Tracheophyta</taxon>
        <taxon>Spermatophyta</taxon>
        <taxon>Magnoliopsida</taxon>
        <taxon>Liliopsida</taxon>
        <taxon>Poales</taxon>
        <taxon>Poaceae</taxon>
        <taxon>BOP clade</taxon>
        <taxon>Pooideae</taxon>
        <taxon>Triticodae</taxon>
        <taxon>Triticeae</taxon>
        <taxon>Triticinae</taxon>
        <taxon>Triticum</taxon>
    </lineage>
</organism>
<dbReference type="GO" id="GO:0031625">
    <property type="term" value="F:ubiquitin protein ligase binding"/>
    <property type="evidence" value="ECO:0007669"/>
    <property type="project" value="InterPro"/>
</dbReference>
<name>A0A8R7TCN1_TRIUA</name>
<dbReference type="InterPro" id="IPR016158">
    <property type="entry name" value="Cullin_homology"/>
</dbReference>
<sequence length="104" mass="11197">MSVLMLFNYADSLMYAEIRESTGMCDTELMGCLQSLVSVDGSAGILSLKRCDETGFSENDILSINEKFNGGPDLSLKHDFENGKLSGAVDEAASHNIDTAIGRL</sequence>
<reference evidence="3" key="2">
    <citation type="submission" date="2018-03" db="EMBL/GenBank/DDBJ databases">
        <title>The Triticum urartu genome reveals the dynamic nature of wheat genome evolution.</title>
        <authorList>
            <person name="Ling H."/>
            <person name="Ma B."/>
            <person name="Shi X."/>
            <person name="Liu H."/>
            <person name="Dong L."/>
            <person name="Sun H."/>
            <person name="Cao Y."/>
            <person name="Gao Q."/>
            <person name="Zheng S."/>
            <person name="Li Y."/>
            <person name="Yu Y."/>
            <person name="Du H."/>
            <person name="Qi M."/>
            <person name="Li Y."/>
            <person name="Yu H."/>
            <person name="Cui Y."/>
            <person name="Wang N."/>
            <person name="Chen C."/>
            <person name="Wu H."/>
            <person name="Zhao Y."/>
            <person name="Zhang J."/>
            <person name="Li Y."/>
            <person name="Zhou W."/>
            <person name="Zhang B."/>
            <person name="Hu W."/>
            <person name="Eijk M."/>
            <person name="Tang J."/>
            <person name="Witsenboer H."/>
            <person name="Zhao S."/>
            <person name="Li Z."/>
            <person name="Zhang A."/>
            <person name="Wang D."/>
            <person name="Liang C."/>
        </authorList>
    </citation>
    <scope>NUCLEOTIDE SEQUENCE [LARGE SCALE GENOMIC DNA]</scope>
    <source>
        <strain evidence="3">cv. G1812</strain>
    </source>
</reference>
<evidence type="ECO:0000256" key="1">
    <source>
        <dbReference type="PROSITE-ProRule" id="PRU00330"/>
    </source>
</evidence>